<dbReference type="EMBL" id="KQ423846">
    <property type="protein sequence ID" value="KOF72067.1"/>
    <property type="molecule type" value="Genomic_DNA"/>
</dbReference>
<keyword evidence="1" id="KW-0472">Membrane</keyword>
<proteinExistence type="predicted"/>
<reference evidence="2" key="1">
    <citation type="submission" date="2015-07" db="EMBL/GenBank/DDBJ databases">
        <title>MeaNS - Measles Nucleotide Surveillance Program.</title>
        <authorList>
            <person name="Tran T."/>
            <person name="Druce J."/>
        </authorList>
    </citation>
    <scope>NUCLEOTIDE SEQUENCE</scope>
    <source>
        <strain evidence="2">UCB-OBI-ISO-001</strain>
        <tissue evidence="2">Gonad</tissue>
    </source>
</reference>
<keyword evidence="1" id="KW-1133">Transmembrane helix</keyword>
<accession>A0A0L8G4U4</accession>
<sequence length="50" mass="5730">MVVLFLSLKGLFVNSILVIIGTFVSYYIIIIASFHHNYWTVCILCKYTDG</sequence>
<evidence type="ECO:0000256" key="1">
    <source>
        <dbReference type="SAM" id="Phobius"/>
    </source>
</evidence>
<evidence type="ECO:0000313" key="2">
    <source>
        <dbReference type="EMBL" id="KOF72067.1"/>
    </source>
</evidence>
<keyword evidence="1" id="KW-0812">Transmembrane</keyword>
<dbReference type="AlphaFoldDB" id="A0A0L8G4U4"/>
<organism evidence="2">
    <name type="scientific">Octopus bimaculoides</name>
    <name type="common">California two-spotted octopus</name>
    <dbReference type="NCBI Taxonomy" id="37653"/>
    <lineage>
        <taxon>Eukaryota</taxon>
        <taxon>Metazoa</taxon>
        <taxon>Spiralia</taxon>
        <taxon>Lophotrochozoa</taxon>
        <taxon>Mollusca</taxon>
        <taxon>Cephalopoda</taxon>
        <taxon>Coleoidea</taxon>
        <taxon>Octopodiformes</taxon>
        <taxon>Octopoda</taxon>
        <taxon>Incirrata</taxon>
        <taxon>Octopodidae</taxon>
        <taxon>Octopus</taxon>
    </lineage>
</organism>
<name>A0A0L8G4U4_OCTBM</name>
<gene>
    <name evidence="2" type="ORF">OCBIM_22000070mg</name>
</gene>
<protein>
    <submittedName>
        <fullName evidence="2">Uncharacterized protein</fullName>
    </submittedName>
</protein>
<feature type="transmembrane region" description="Helical" evidence="1">
    <location>
        <begin position="12"/>
        <end position="34"/>
    </location>
</feature>